<dbReference type="EMBL" id="CP042997">
    <property type="protein sequence ID" value="QEH38472.1"/>
    <property type="molecule type" value="Genomic_DNA"/>
</dbReference>
<evidence type="ECO:0000313" key="11">
    <source>
        <dbReference type="EMBL" id="QEH38472.1"/>
    </source>
</evidence>
<feature type="signal peptide" evidence="9">
    <location>
        <begin position="1"/>
        <end position="21"/>
    </location>
</feature>
<feature type="transmembrane region" description="Helical" evidence="8">
    <location>
        <begin position="309"/>
        <end position="326"/>
    </location>
</feature>
<feature type="transmembrane region" description="Helical" evidence="8">
    <location>
        <begin position="167"/>
        <end position="192"/>
    </location>
</feature>
<keyword evidence="6 8" id="KW-1133">Transmembrane helix</keyword>
<evidence type="ECO:0000256" key="3">
    <source>
        <dbReference type="ARBA" id="ARBA00022676"/>
    </source>
</evidence>
<keyword evidence="2" id="KW-1003">Cell membrane</keyword>
<feature type="domain" description="Glycosyltransferase RgtA/B/C/D-like" evidence="10">
    <location>
        <begin position="68"/>
        <end position="221"/>
    </location>
</feature>
<dbReference type="AlphaFoldDB" id="A0A5B9WD25"/>
<evidence type="ECO:0000256" key="9">
    <source>
        <dbReference type="SAM" id="SignalP"/>
    </source>
</evidence>
<keyword evidence="12" id="KW-1185">Reference proteome</keyword>
<dbReference type="RefSeq" id="WP_210420289.1">
    <property type="nucleotide sequence ID" value="NZ_CP042997.1"/>
</dbReference>
<evidence type="ECO:0000313" key="12">
    <source>
        <dbReference type="Proteomes" id="UP000324233"/>
    </source>
</evidence>
<comment type="subcellular location">
    <subcellularLocation>
        <location evidence="1">Cell membrane</location>
        <topology evidence="1">Multi-pass membrane protein</topology>
    </subcellularLocation>
</comment>
<evidence type="ECO:0000256" key="6">
    <source>
        <dbReference type="ARBA" id="ARBA00022989"/>
    </source>
</evidence>
<accession>A0A5B9WD25</accession>
<evidence type="ECO:0000259" key="10">
    <source>
        <dbReference type="Pfam" id="PF13231"/>
    </source>
</evidence>
<dbReference type="KEGG" id="agv:OJF2_70750"/>
<keyword evidence="3" id="KW-0328">Glycosyltransferase</keyword>
<feature type="transmembrane region" description="Helical" evidence="8">
    <location>
        <begin position="283"/>
        <end position="302"/>
    </location>
</feature>
<feature type="transmembrane region" description="Helical" evidence="8">
    <location>
        <begin position="332"/>
        <end position="351"/>
    </location>
</feature>
<feature type="transmembrane region" description="Helical" evidence="8">
    <location>
        <begin position="204"/>
        <end position="224"/>
    </location>
</feature>
<dbReference type="Pfam" id="PF13231">
    <property type="entry name" value="PMT_2"/>
    <property type="match status" value="1"/>
</dbReference>
<evidence type="ECO:0000256" key="8">
    <source>
        <dbReference type="SAM" id="Phobius"/>
    </source>
</evidence>
<dbReference type="PANTHER" id="PTHR33908:SF11">
    <property type="entry name" value="MEMBRANE PROTEIN"/>
    <property type="match status" value="1"/>
</dbReference>
<feature type="transmembrane region" description="Helical" evidence="8">
    <location>
        <begin position="372"/>
        <end position="392"/>
    </location>
</feature>
<evidence type="ECO:0000256" key="7">
    <source>
        <dbReference type="ARBA" id="ARBA00023136"/>
    </source>
</evidence>
<feature type="transmembrane region" description="Helical" evidence="8">
    <location>
        <begin position="88"/>
        <end position="108"/>
    </location>
</feature>
<organism evidence="11 12">
    <name type="scientific">Aquisphaera giovannonii</name>
    <dbReference type="NCBI Taxonomy" id="406548"/>
    <lineage>
        <taxon>Bacteria</taxon>
        <taxon>Pseudomonadati</taxon>
        <taxon>Planctomycetota</taxon>
        <taxon>Planctomycetia</taxon>
        <taxon>Isosphaerales</taxon>
        <taxon>Isosphaeraceae</taxon>
        <taxon>Aquisphaera</taxon>
    </lineage>
</organism>
<evidence type="ECO:0000256" key="4">
    <source>
        <dbReference type="ARBA" id="ARBA00022679"/>
    </source>
</evidence>
<dbReference type="GO" id="GO:0009103">
    <property type="term" value="P:lipopolysaccharide biosynthetic process"/>
    <property type="evidence" value="ECO:0007669"/>
    <property type="project" value="UniProtKB-ARBA"/>
</dbReference>
<dbReference type="GO" id="GO:0016763">
    <property type="term" value="F:pentosyltransferase activity"/>
    <property type="evidence" value="ECO:0007669"/>
    <property type="project" value="TreeGrafter"/>
</dbReference>
<name>A0A5B9WD25_9BACT</name>
<evidence type="ECO:0000256" key="5">
    <source>
        <dbReference type="ARBA" id="ARBA00022692"/>
    </source>
</evidence>
<gene>
    <name evidence="11" type="ORF">OJF2_70750</name>
</gene>
<protein>
    <recommendedName>
        <fullName evidence="10">Glycosyltransferase RgtA/B/C/D-like domain-containing protein</fullName>
    </recommendedName>
</protein>
<feature type="chain" id="PRO_5022942292" description="Glycosyltransferase RgtA/B/C/D-like domain-containing protein" evidence="9">
    <location>
        <begin position="22"/>
        <end position="526"/>
    </location>
</feature>
<proteinExistence type="predicted"/>
<evidence type="ECO:0000256" key="1">
    <source>
        <dbReference type="ARBA" id="ARBA00004651"/>
    </source>
</evidence>
<dbReference type="InterPro" id="IPR050297">
    <property type="entry name" value="LipidA_mod_glycosyltrf_83"/>
</dbReference>
<keyword evidence="4" id="KW-0808">Transferase</keyword>
<dbReference type="Proteomes" id="UP000324233">
    <property type="component" value="Chromosome"/>
</dbReference>
<keyword evidence="9" id="KW-0732">Signal</keyword>
<keyword evidence="5 8" id="KW-0812">Transmembrane</keyword>
<dbReference type="PANTHER" id="PTHR33908">
    <property type="entry name" value="MANNOSYLTRANSFERASE YKCB-RELATED"/>
    <property type="match status" value="1"/>
</dbReference>
<sequence precursor="true">MTLAPKSTAAAACLIAAVAAAATIGQAALSAPPRFDGAGYAVLARSLGEGSGYRAIDHPDRPRHAHFPPGYPAFLAAVWAVTGTSWRAAHLASCACTVAATLLAWLWFRRLYSRDAAFLLGLALAANWIWTRTGSGIQSEPLFLLLGQAAILAATMRPGDRPTAARAAGLGALIAACLLTRQVAIGLALAVFADLGSRRRWRALGIAAATAAALVGPWVAWSAAVGGRSQAGLLLAGEGASGLARRVASQAWFYLQRIPDQVTGPFVEIATVIRPSPRAAGPAAAWVAIASGAVVLGWIVAARGRRRRLAGLVPLLTMPMLLAWPYTEAGRFLIPLIPPLLVGAVEGLSAARRAGMRRLLGARQFPTTARTRRLAAVTLLALSVPYTGYLVATGRSRALAAGASQFDGLCADLLKKAGNHPGPVLTRHPGEVFLATGRQALEVSTSERPGDADASPEEIDRLIERYGVAYVLVDNDRYLNAATTPLGRYANVRRGTSLREISSARSTRSYAVLYEVRRPAPAARHP</sequence>
<dbReference type="GO" id="GO:0005886">
    <property type="term" value="C:plasma membrane"/>
    <property type="evidence" value="ECO:0007669"/>
    <property type="project" value="UniProtKB-SubCell"/>
</dbReference>
<reference evidence="11 12" key="1">
    <citation type="submission" date="2019-08" db="EMBL/GenBank/DDBJ databases">
        <title>Deep-cultivation of Planctomycetes and their phenomic and genomic characterization uncovers novel biology.</title>
        <authorList>
            <person name="Wiegand S."/>
            <person name="Jogler M."/>
            <person name="Boedeker C."/>
            <person name="Pinto D."/>
            <person name="Vollmers J."/>
            <person name="Rivas-Marin E."/>
            <person name="Kohn T."/>
            <person name="Peeters S.H."/>
            <person name="Heuer A."/>
            <person name="Rast P."/>
            <person name="Oberbeckmann S."/>
            <person name="Bunk B."/>
            <person name="Jeske O."/>
            <person name="Meyerdierks A."/>
            <person name="Storesund J.E."/>
            <person name="Kallscheuer N."/>
            <person name="Luecker S."/>
            <person name="Lage O.M."/>
            <person name="Pohl T."/>
            <person name="Merkel B.J."/>
            <person name="Hornburger P."/>
            <person name="Mueller R.-W."/>
            <person name="Bruemmer F."/>
            <person name="Labrenz M."/>
            <person name="Spormann A.M."/>
            <person name="Op den Camp H."/>
            <person name="Overmann J."/>
            <person name="Amann R."/>
            <person name="Jetten M.S.M."/>
            <person name="Mascher T."/>
            <person name="Medema M.H."/>
            <person name="Devos D.P."/>
            <person name="Kaster A.-K."/>
            <person name="Ovreas L."/>
            <person name="Rohde M."/>
            <person name="Galperin M.Y."/>
            <person name="Jogler C."/>
        </authorList>
    </citation>
    <scope>NUCLEOTIDE SEQUENCE [LARGE SCALE GENOMIC DNA]</scope>
    <source>
        <strain evidence="11 12">OJF2</strain>
    </source>
</reference>
<dbReference type="InterPro" id="IPR038731">
    <property type="entry name" value="RgtA/B/C-like"/>
</dbReference>
<evidence type="ECO:0000256" key="2">
    <source>
        <dbReference type="ARBA" id="ARBA00022475"/>
    </source>
</evidence>
<keyword evidence="7 8" id="KW-0472">Membrane</keyword>